<sequence>MGLADADPKFRKKLAHLDLLPADEAGGIPPLVDRYFLTVFRWFLLHRPPNGEVSTG</sequence>
<accession>A0ABP7EZB5</accession>
<dbReference type="Proteomes" id="UP001500908">
    <property type="component" value="Unassembled WGS sequence"/>
</dbReference>
<dbReference type="EMBL" id="BAABDD010000002">
    <property type="protein sequence ID" value="GAA3727910.1"/>
    <property type="molecule type" value="Genomic_DNA"/>
</dbReference>
<keyword evidence="2" id="KW-1185">Reference proteome</keyword>
<organism evidence="1 2">
    <name type="scientific">Salinactinospora qingdaonensis</name>
    <dbReference type="NCBI Taxonomy" id="702744"/>
    <lineage>
        <taxon>Bacteria</taxon>
        <taxon>Bacillati</taxon>
        <taxon>Actinomycetota</taxon>
        <taxon>Actinomycetes</taxon>
        <taxon>Streptosporangiales</taxon>
        <taxon>Nocardiopsidaceae</taxon>
        <taxon>Salinactinospora</taxon>
    </lineage>
</organism>
<evidence type="ECO:0000313" key="2">
    <source>
        <dbReference type="Proteomes" id="UP001500908"/>
    </source>
</evidence>
<gene>
    <name evidence="1" type="ORF">GCM10022402_05750</name>
</gene>
<comment type="caution">
    <text evidence="1">The sequence shown here is derived from an EMBL/GenBank/DDBJ whole genome shotgun (WGS) entry which is preliminary data.</text>
</comment>
<evidence type="ECO:0000313" key="1">
    <source>
        <dbReference type="EMBL" id="GAA3727910.1"/>
    </source>
</evidence>
<protein>
    <submittedName>
        <fullName evidence="1">Uncharacterized protein</fullName>
    </submittedName>
</protein>
<name>A0ABP7EZB5_9ACTN</name>
<proteinExistence type="predicted"/>
<reference evidence="2" key="1">
    <citation type="journal article" date="2019" name="Int. J. Syst. Evol. Microbiol.">
        <title>The Global Catalogue of Microorganisms (GCM) 10K type strain sequencing project: providing services to taxonomists for standard genome sequencing and annotation.</title>
        <authorList>
            <consortium name="The Broad Institute Genomics Platform"/>
            <consortium name="The Broad Institute Genome Sequencing Center for Infectious Disease"/>
            <person name="Wu L."/>
            <person name="Ma J."/>
        </authorList>
    </citation>
    <scope>NUCLEOTIDE SEQUENCE [LARGE SCALE GENOMIC DNA]</scope>
    <source>
        <strain evidence="2">JCM 17137</strain>
    </source>
</reference>